<keyword evidence="1" id="KW-0472">Membrane</keyword>
<accession>K3WDZ1</accession>
<organism evidence="3 4">
    <name type="scientific">Globisporangium ultimum (strain ATCC 200006 / CBS 805.95 / DAOM BR144)</name>
    <name type="common">Pythium ultimum</name>
    <dbReference type="NCBI Taxonomy" id="431595"/>
    <lineage>
        <taxon>Eukaryota</taxon>
        <taxon>Sar</taxon>
        <taxon>Stramenopiles</taxon>
        <taxon>Oomycota</taxon>
        <taxon>Peronosporomycetes</taxon>
        <taxon>Pythiales</taxon>
        <taxon>Pythiaceae</taxon>
        <taxon>Globisporangium</taxon>
    </lineage>
</organism>
<feature type="transmembrane region" description="Helical" evidence="1">
    <location>
        <begin position="172"/>
        <end position="195"/>
    </location>
</feature>
<name>K3WDZ1_GLOUD</name>
<sequence length="355" mass="40168">MAQRRKEIRAQRIARLKSALQTLLTIAALLDAVYVLVSVPLRIGFLFDPSSRLLERGKWTNEFTLFSILDITGEIVRLAYLYTERKMIMARFVKSYSSQLLTRSLRSMKSVGRPRLRAVMPQLSGLHVAKRRSLSSISLFSTRDDDATGPAVSTAETASVIQNTVERKTLPLVMLFFLLLPLDIIAAATFNYNWIHVARAGKLFVRILSFSTLSLPFYLFWLGLYLCHVSACGYMLIAHIECGLTFSKCSMTPEPGCWVLKDRLDQGSLWRQYIRTMYWASKTITTLGQGDMVPVTQFETNYCVIVQYISGLWATSFLSACSFYFSRRGAGMDESASTRLEQALMFFHSSGTLEP</sequence>
<keyword evidence="1" id="KW-0812">Transmembrane</keyword>
<dbReference type="EMBL" id="GL376603">
    <property type="status" value="NOT_ANNOTATED_CDS"/>
    <property type="molecule type" value="Genomic_DNA"/>
</dbReference>
<evidence type="ECO:0000313" key="3">
    <source>
        <dbReference type="EnsemblProtists" id="PYU1_T003182"/>
    </source>
</evidence>
<evidence type="ECO:0000259" key="2">
    <source>
        <dbReference type="Pfam" id="PF07885"/>
    </source>
</evidence>
<reference evidence="3" key="3">
    <citation type="submission" date="2015-02" db="UniProtKB">
        <authorList>
            <consortium name="EnsemblProtists"/>
        </authorList>
    </citation>
    <scope>IDENTIFICATION</scope>
    <source>
        <strain evidence="3">DAOM BR144</strain>
    </source>
</reference>
<feature type="domain" description="Potassium channel" evidence="2">
    <location>
        <begin position="271"/>
        <end position="318"/>
    </location>
</feature>
<evidence type="ECO:0000313" key="4">
    <source>
        <dbReference type="Proteomes" id="UP000019132"/>
    </source>
</evidence>
<proteinExistence type="predicted"/>
<keyword evidence="4" id="KW-1185">Reference proteome</keyword>
<dbReference type="AlphaFoldDB" id="K3WDZ1"/>
<protein>
    <recommendedName>
        <fullName evidence="2">Potassium channel domain-containing protein</fullName>
    </recommendedName>
</protein>
<dbReference type="Pfam" id="PF07885">
    <property type="entry name" value="Ion_trans_2"/>
    <property type="match status" value="1"/>
</dbReference>
<feature type="transmembrane region" description="Helical" evidence="1">
    <location>
        <begin position="215"/>
        <end position="237"/>
    </location>
</feature>
<dbReference type="PANTHER" id="PTHR47823:SF9">
    <property type="entry name" value="CHROMOSOME UNDETERMINED SCAFFOLD_10, WHOLE GENOME SHOTGUN SEQUENCE"/>
    <property type="match status" value="1"/>
</dbReference>
<dbReference type="VEuPathDB" id="FungiDB:PYU1_G003175"/>
<dbReference type="PANTHER" id="PTHR47823">
    <property type="entry name" value="ION_TRANS DOMAIN-CONTAINING PROTEIN"/>
    <property type="match status" value="1"/>
</dbReference>
<reference evidence="4" key="2">
    <citation type="submission" date="2010-04" db="EMBL/GenBank/DDBJ databases">
        <authorList>
            <person name="Buell R."/>
            <person name="Hamilton J."/>
            <person name="Hostetler J."/>
        </authorList>
    </citation>
    <scope>NUCLEOTIDE SEQUENCE [LARGE SCALE GENOMIC DNA]</scope>
    <source>
        <strain evidence="4">DAOM:BR144</strain>
    </source>
</reference>
<dbReference type="EnsemblProtists" id="PYU1_T003182">
    <property type="protein sequence ID" value="PYU1_T003182"/>
    <property type="gene ID" value="PYU1_G003175"/>
</dbReference>
<dbReference type="eggNOG" id="KOG0500">
    <property type="taxonomic scope" value="Eukaryota"/>
</dbReference>
<dbReference type="InParanoid" id="K3WDZ1"/>
<dbReference type="InterPro" id="IPR013099">
    <property type="entry name" value="K_chnl_dom"/>
</dbReference>
<feature type="transmembrane region" description="Helical" evidence="1">
    <location>
        <begin position="20"/>
        <end position="43"/>
    </location>
</feature>
<dbReference type="SUPFAM" id="SSF81324">
    <property type="entry name" value="Voltage-gated potassium channels"/>
    <property type="match status" value="1"/>
</dbReference>
<evidence type="ECO:0000256" key="1">
    <source>
        <dbReference type="SAM" id="Phobius"/>
    </source>
</evidence>
<dbReference type="HOGENOM" id="CLU_781872_0_0_1"/>
<feature type="transmembrane region" description="Helical" evidence="1">
    <location>
        <begin position="63"/>
        <end position="82"/>
    </location>
</feature>
<reference evidence="4" key="1">
    <citation type="journal article" date="2010" name="Genome Biol.">
        <title>Genome sequence of the necrotrophic plant pathogen Pythium ultimum reveals original pathogenicity mechanisms and effector repertoire.</title>
        <authorList>
            <person name="Levesque C.A."/>
            <person name="Brouwer H."/>
            <person name="Cano L."/>
            <person name="Hamilton J.P."/>
            <person name="Holt C."/>
            <person name="Huitema E."/>
            <person name="Raffaele S."/>
            <person name="Robideau G.P."/>
            <person name="Thines M."/>
            <person name="Win J."/>
            <person name="Zerillo M.M."/>
            <person name="Beakes G.W."/>
            <person name="Boore J.L."/>
            <person name="Busam D."/>
            <person name="Dumas B."/>
            <person name="Ferriera S."/>
            <person name="Fuerstenberg S.I."/>
            <person name="Gachon C.M."/>
            <person name="Gaulin E."/>
            <person name="Govers F."/>
            <person name="Grenville-Briggs L."/>
            <person name="Horner N."/>
            <person name="Hostetler J."/>
            <person name="Jiang R.H."/>
            <person name="Johnson J."/>
            <person name="Krajaejun T."/>
            <person name="Lin H."/>
            <person name="Meijer H.J."/>
            <person name="Moore B."/>
            <person name="Morris P."/>
            <person name="Phuntmart V."/>
            <person name="Puiu D."/>
            <person name="Shetty J."/>
            <person name="Stajich J.E."/>
            <person name="Tripathy S."/>
            <person name="Wawra S."/>
            <person name="van West P."/>
            <person name="Whitty B.R."/>
            <person name="Coutinho P.M."/>
            <person name="Henrissat B."/>
            <person name="Martin F."/>
            <person name="Thomas P.D."/>
            <person name="Tyler B.M."/>
            <person name="De Vries R.P."/>
            <person name="Kamoun S."/>
            <person name="Yandell M."/>
            <person name="Tisserat N."/>
            <person name="Buell C.R."/>
        </authorList>
    </citation>
    <scope>NUCLEOTIDE SEQUENCE</scope>
    <source>
        <strain evidence="4">DAOM:BR144</strain>
    </source>
</reference>
<dbReference type="Proteomes" id="UP000019132">
    <property type="component" value="Unassembled WGS sequence"/>
</dbReference>
<dbReference type="Gene3D" id="1.10.287.70">
    <property type="match status" value="1"/>
</dbReference>
<keyword evidence="1" id="KW-1133">Transmembrane helix</keyword>